<reference evidence="3" key="1">
    <citation type="journal article" date="2019" name="Int. J. Syst. Evol. Microbiol.">
        <title>The Global Catalogue of Microorganisms (GCM) 10K type strain sequencing project: providing services to taxonomists for standard genome sequencing and annotation.</title>
        <authorList>
            <consortium name="The Broad Institute Genomics Platform"/>
            <consortium name="The Broad Institute Genome Sequencing Center for Infectious Disease"/>
            <person name="Wu L."/>
            <person name="Ma J."/>
        </authorList>
    </citation>
    <scope>NUCLEOTIDE SEQUENCE [LARGE SCALE GENOMIC DNA]</scope>
    <source>
        <strain evidence="3">JCM 10083</strain>
    </source>
</reference>
<dbReference type="Proteomes" id="UP001596514">
    <property type="component" value="Unassembled WGS sequence"/>
</dbReference>
<comment type="caution">
    <text evidence="2">The sequence shown here is derived from an EMBL/GenBank/DDBJ whole genome shotgun (WGS) entry which is preliminary data.</text>
</comment>
<protein>
    <submittedName>
        <fullName evidence="2">Helix-turn-helix domain-containing protein</fullName>
    </submittedName>
</protein>
<dbReference type="RefSeq" id="WP_343983097.1">
    <property type="nucleotide sequence ID" value="NZ_BAAAGK010000295.1"/>
</dbReference>
<dbReference type="EMBL" id="JBHTEE010000001">
    <property type="protein sequence ID" value="MFC7598990.1"/>
    <property type="molecule type" value="Genomic_DNA"/>
</dbReference>
<evidence type="ECO:0000313" key="3">
    <source>
        <dbReference type="Proteomes" id="UP001596514"/>
    </source>
</evidence>
<name>A0ABW2SRS2_9ACTN</name>
<sequence length="91" mass="9696">MNLPVVEAADLFARGGPAPEVARRFRVSRMSANRRYRAWQAGGIEAPASKGPGGDKCRLDETLLARLTAGAARPRKATPRIGAGPWPGSRT</sequence>
<dbReference type="InterPro" id="IPR009057">
    <property type="entry name" value="Homeodomain-like_sf"/>
</dbReference>
<evidence type="ECO:0000313" key="2">
    <source>
        <dbReference type="EMBL" id="MFC7598990.1"/>
    </source>
</evidence>
<organism evidence="2 3">
    <name type="scientific">Streptosporangium amethystogenes subsp. fukuiense</name>
    <dbReference type="NCBI Taxonomy" id="698418"/>
    <lineage>
        <taxon>Bacteria</taxon>
        <taxon>Bacillati</taxon>
        <taxon>Actinomycetota</taxon>
        <taxon>Actinomycetes</taxon>
        <taxon>Streptosporangiales</taxon>
        <taxon>Streptosporangiaceae</taxon>
        <taxon>Streptosporangium</taxon>
    </lineage>
</organism>
<accession>A0ABW2SRS2</accession>
<dbReference type="SUPFAM" id="SSF46689">
    <property type="entry name" value="Homeodomain-like"/>
    <property type="match status" value="1"/>
</dbReference>
<proteinExistence type="predicted"/>
<keyword evidence="3" id="KW-1185">Reference proteome</keyword>
<dbReference type="Pfam" id="PF13384">
    <property type="entry name" value="HTH_23"/>
    <property type="match status" value="1"/>
</dbReference>
<gene>
    <name evidence="2" type="ORF">ACFQVD_02575</name>
</gene>
<feature type="region of interest" description="Disordered" evidence="1">
    <location>
        <begin position="70"/>
        <end position="91"/>
    </location>
</feature>
<evidence type="ECO:0000256" key="1">
    <source>
        <dbReference type="SAM" id="MobiDB-lite"/>
    </source>
</evidence>